<name>A0AA37IFY0_9BURK</name>
<dbReference type="EMBL" id="BPUS01000017">
    <property type="protein sequence ID" value="GJH28628.1"/>
    <property type="molecule type" value="Genomic_DNA"/>
</dbReference>
<evidence type="ECO:0000313" key="2">
    <source>
        <dbReference type="Proteomes" id="UP001055111"/>
    </source>
</evidence>
<sequence>MSEDSFYRAWNGIGLAHVQAPVFAILTCACEAATCASAMNWFDCDFVRFVDSQDGRITMRALKSKKPGLTGLFCVMLDGVGCGGRI</sequence>
<dbReference type="RefSeq" id="WP_238215556.1">
    <property type="nucleotide sequence ID" value="NZ_BPUS01000017.1"/>
</dbReference>
<protein>
    <submittedName>
        <fullName evidence="1">Uncharacterized protein</fullName>
    </submittedName>
</protein>
<proteinExistence type="predicted"/>
<comment type="caution">
    <text evidence="1">The sequence shown here is derived from an EMBL/GenBank/DDBJ whole genome shotgun (WGS) entry which is preliminary data.</text>
</comment>
<organism evidence="1 2">
    <name type="scientific">Caballeronia novacaledonica</name>
    <dbReference type="NCBI Taxonomy" id="1544861"/>
    <lineage>
        <taxon>Bacteria</taxon>
        <taxon>Pseudomonadati</taxon>
        <taxon>Pseudomonadota</taxon>
        <taxon>Betaproteobacteria</taxon>
        <taxon>Burkholderiales</taxon>
        <taxon>Burkholderiaceae</taxon>
        <taxon>Caballeronia</taxon>
    </lineage>
</organism>
<accession>A0AA37IFY0</accession>
<reference evidence="1" key="1">
    <citation type="submission" date="2022-09" db="EMBL/GenBank/DDBJ databases">
        <title>Isolation and characterization of 3-chlorobenzoate degrading bacteria from soils in Shizuoka.</title>
        <authorList>
            <person name="Ifat A."/>
            <person name="Ogawa N."/>
            <person name="Kimbara K."/>
            <person name="Moriuchi R."/>
            <person name="Dohra H."/>
            <person name="Shintani M."/>
        </authorList>
    </citation>
    <scope>NUCLEOTIDE SEQUENCE</scope>
    <source>
        <strain evidence="1">19CS4-2</strain>
    </source>
</reference>
<gene>
    <name evidence="1" type="ORF">CBA19CS42_28950</name>
</gene>
<evidence type="ECO:0000313" key="1">
    <source>
        <dbReference type="EMBL" id="GJH28628.1"/>
    </source>
</evidence>
<dbReference type="Proteomes" id="UP001055111">
    <property type="component" value="Unassembled WGS sequence"/>
</dbReference>
<dbReference type="AlphaFoldDB" id="A0AA37IFY0"/>